<dbReference type="Pfam" id="PF02082">
    <property type="entry name" value="Rrf2"/>
    <property type="match status" value="1"/>
</dbReference>
<organism evidence="1 2">
    <name type="scientific">Neogemmobacter tilapiae</name>
    <dbReference type="NCBI Taxonomy" id="875041"/>
    <lineage>
        <taxon>Bacteria</taxon>
        <taxon>Pseudomonadati</taxon>
        <taxon>Pseudomonadota</taxon>
        <taxon>Alphaproteobacteria</taxon>
        <taxon>Rhodobacterales</taxon>
        <taxon>Paracoccaceae</taxon>
        <taxon>Neogemmobacter</taxon>
    </lineage>
</organism>
<comment type="caution">
    <text evidence="1">The sequence shown here is derived from an EMBL/GenBank/DDBJ whole genome shotgun (WGS) entry which is preliminary data.</text>
</comment>
<dbReference type="EMBL" id="BMYJ01000004">
    <property type="protein sequence ID" value="GHC54344.1"/>
    <property type="molecule type" value="Genomic_DNA"/>
</dbReference>
<dbReference type="Proteomes" id="UP000638981">
    <property type="component" value="Unassembled WGS sequence"/>
</dbReference>
<accession>A0A918TNP7</accession>
<reference evidence="1" key="1">
    <citation type="journal article" date="2014" name="Int. J. Syst. Evol. Microbiol.">
        <title>Complete genome sequence of Corynebacterium casei LMG S-19264T (=DSM 44701T), isolated from a smear-ripened cheese.</title>
        <authorList>
            <consortium name="US DOE Joint Genome Institute (JGI-PGF)"/>
            <person name="Walter F."/>
            <person name="Albersmeier A."/>
            <person name="Kalinowski J."/>
            <person name="Ruckert C."/>
        </authorList>
    </citation>
    <scope>NUCLEOTIDE SEQUENCE</scope>
    <source>
        <strain evidence="1">KCTC 23310</strain>
    </source>
</reference>
<keyword evidence="2" id="KW-1185">Reference proteome</keyword>
<dbReference type="RefSeq" id="WP_189411160.1">
    <property type="nucleotide sequence ID" value="NZ_BMYJ01000004.1"/>
</dbReference>
<dbReference type="GO" id="GO:0003700">
    <property type="term" value="F:DNA-binding transcription factor activity"/>
    <property type="evidence" value="ECO:0007669"/>
    <property type="project" value="TreeGrafter"/>
</dbReference>
<evidence type="ECO:0000313" key="1">
    <source>
        <dbReference type="EMBL" id="GHC54344.1"/>
    </source>
</evidence>
<protein>
    <submittedName>
        <fullName evidence="1">Transcriptional regulator</fullName>
    </submittedName>
</protein>
<dbReference type="InterPro" id="IPR036390">
    <property type="entry name" value="WH_DNA-bd_sf"/>
</dbReference>
<dbReference type="InterPro" id="IPR000944">
    <property type="entry name" value="Tscrpt_reg_Rrf2"/>
</dbReference>
<dbReference type="PANTHER" id="PTHR33221:SF15">
    <property type="entry name" value="HTH-TYPE TRANSCRIPTIONAL REGULATOR YWGB-RELATED"/>
    <property type="match status" value="1"/>
</dbReference>
<dbReference type="SUPFAM" id="SSF46785">
    <property type="entry name" value="Winged helix' DNA-binding domain"/>
    <property type="match status" value="1"/>
</dbReference>
<dbReference type="InterPro" id="IPR036388">
    <property type="entry name" value="WH-like_DNA-bd_sf"/>
</dbReference>
<proteinExistence type="predicted"/>
<reference evidence="1" key="2">
    <citation type="submission" date="2020-09" db="EMBL/GenBank/DDBJ databases">
        <authorList>
            <person name="Sun Q."/>
            <person name="Kim S."/>
        </authorList>
    </citation>
    <scope>NUCLEOTIDE SEQUENCE</scope>
    <source>
        <strain evidence="1">KCTC 23310</strain>
    </source>
</reference>
<gene>
    <name evidence="1" type="ORF">GCM10007315_16540</name>
</gene>
<dbReference type="AlphaFoldDB" id="A0A918TNP7"/>
<dbReference type="Gene3D" id="1.10.10.10">
    <property type="entry name" value="Winged helix-like DNA-binding domain superfamily/Winged helix DNA-binding domain"/>
    <property type="match status" value="1"/>
</dbReference>
<sequence length="148" mass="15992">MKQNSKLSLALHALGHMARAPGTPMTSDLIAQHNATNPVVVRRVLGLLREQGVVRSDKGHAGGWQLARPADQITVADVYTAIAEPFVSPVELGPTTCAIQRAMFETVQAAQTEAEQVILRHFRERSLQDLADAMDGAISPLHPTKTPL</sequence>
<dbReference type="PROSITE" id="PS51197">
    <property type="entry name" value="HTH_RRF2_2"/>
    <property type="match status" value="1"/>
</dbReference>
<name>A0A918TNP7_9RHOB</name>
<dbReference type="PANTHER" id="PTHR33221">
    <property type="entry name" value="WINGED HELIX-TURN-HELIX TRANSCRIPTIONAL REGULATOR, RRF2 FAMILY"/>
    <property type="match status" value="1"/>
</dbReference>
<evidence type="ECO:0000313" key="2">
    <source>
        <dbReference type="Proteomes" id="UP000638981"/>
    </source>
</evidence>
<dbReference type="GO" id="GO:0005829">
    <property type="term" value="C:cytosol"/>
    <property type="evidence" value="ECO:0007669"/>
    <property type="project" value="TreeGrafter"/>
</dbReference>